<dbReference type="GO" id="GO:0004497">
    <property type="term" value="F:monooxygenase activity"/>
    <property type="evidence" value="ECO:0007669"/>
    <property type="project" value="UniProtKB-KW"/>
</dbReference>
<keyword evidence="9" id="KW-0492">Microsome</keyword>
<dbReference type="GO" id="GO:0005789">
    <property type="term" value="C:endoplasmic reticulum membrane"/>
    <property type="evidence" value="ECO:0007669"/>
    <property type="project" value="UniProtKB-SubCell"/>
</dbReference>
<evidence type="ECO:0000256" key="12">
    <source>
        <dbReference type="ARBA" id="ARBA00023033"/>
    </source>
</evidence>
<comment type="subcellular location">
    <subcellularLocation>
        <location evidence="4">Endoplasmic reticulum membrane</location>
        <topology evidence="4">Peripheral membrane protein</topology>
    </subcellularLocation>
    <subcellularLocation>
        <location evidence="3">Microsome membrane</location>
        <topology evidence="3">Peripheral membrane protein</topology>
    </subcellularLocation>
</comment>
<dbReference type="AlphaFoldDB" id="A0A8K0CRX2"/>
<gene>
    <name evidence="16" type="ORF">ILUMI_14719</name>
</gene>
<dbReference type="GO" id="GO:0020037">
    <property type="term" value="F:heme binding"/>
    <property type="evidence" value="ECO:0007669"/>
    <property type="project" value="InterPro"/>
</dbReference>
<name>A0A8K0CRX2_IGNLU</name>
<keyword evidence="13" id="KW-0472">Membrane</keyword>
<dbReference type="PANTHER" id="PTHR24292">
    <property type="entry name" value="CYTOCHROME P450"/>
    <property type="match status" value="1"/>
</dbReference>
<keyword evidence="6 14" id="KW-0349">Heme</keyword>
<evidence type="ECO:0000256" key="8">
    <source>
        <dbReference type="ARBA" id="ARBA00022824"/>
    </source>
</evidence>
<evidence type="ECO:0000256" key="6">
    <source>
        <dbReference type="ARBA" id="ARBA00022617"/>
    </source>
</evidence>
<dbReference type="PROSITE" id="PS00086">
    <property type="entry name" value="CYTOCHROME_P450"/>
    <property type="match status" value="1"/>
</dbReference>
<evidence type="ECO:0000313" key="17">
    <source>
        <dbReference type="Proteomes" id="UP000801492"/>
    </source>
</evidence>
<keyword evidence="8" id="KW-0256">Endoplasmic reticulum</keyword>
<evidence type="ECO:0000256" key="9">
    <source>
        <dbReference type="ARBA" id="ARBA00022848"/>
    </source>
</evidence>
<dbReference type="InterPro" id="IPR036396">
    <property type="entry name" value="Cyt_P450_sf"/>
</dbReference>
<dbReference type="InterPro" id="IPR002401">
    <property type="entry name" value="Cyt_P450_E_grp-I"/>
</dbReference>
<dbReference type="PRINTS" id="PR00463">
    <property type="entry name" value="EP450I"/>
</dbReference>
<keyword evidence="11 14" id="KW-0408">Iron</keyword>
<accession>A0A8K0CRX2</accession>
<dbReference type="Pfam" id="PF00067">
    <property type="entry name" value="p450"/>
    <property type="match status" value="1"/>
</dbReference>
<reference evidence="16" key="1">
    <citation type="submission" date="2019-08" db="EMBL/GenBank/DDBJ databases">
        <title>The genome of the North American firefly Photinus pyralis.</title>
        <authorList>
            <consortium name="Photinus pyralis genome working group"/>
            <person name="Fallon T.R."/>
            <person name="Sander Lower S.E."/>
            <person name="Weng J.-K."/>
        </authorList>
    </citation>
    <scope>NUCLEOTIDE SEQUENCE</scope>
    <source>
        <strain evidence="16">TRF0915ILg1</strain>
        <tissue evidence="16">Whole body</tissue>
    </source>
</reference>
<dbReference type="GO" id="GO:0016705">
    <property type="term" value="F:oxidoreductase activity, acting on paired donors, with incorporation or reduction of molecular oxygen"/>
    <property type="evidence" value="ECO:0007669"/>
    <property type="project" value="InterPro"/>
</dbReference>
<dbReference type="GO" id="GO:0005506">
    <property type="term" value="F:iron ion binding"/>
    <property type="evidence" value="ECO:0007669"/>
    <property type="project" value="InterPro"/>
</dbReference>
<keyword evidence="10 15" id="KW-0560">Oxidoreductase</keyword>
<comment type="similarity">
    <text evidence="5 15">Belongs to the cytochrome P450 family.</text>
</comment>
<feature type="binding site" description="axial binding residue" evidence="14">
    <location>
        <position position="87"/>
    </location>
    <ligand>
        <name>heme</name>
        <dbReference type="ChEBI" id="CHEBI:30413"/>
    </ligand>
    <ligandPart>
        <name>Fe</name>
        <dbReference type="ChEBI" id="CHEBI:18248"/>
    </ligandPart>
</feature>
<evidence type="ECO:0000256" key="2">
    <source>
        <dbReference type="ARBA" id="ARBA00003690"/>
    </source>
</evidence>
<keyword evidence="17" id="KW-1185">Reference proteome</keyword>
<comment type="caution">
    <text evidence="16">The sequence shown here is derived from an EMBL/GenBank/DDBJ whole genome shotgun (WGS) entry which is preliminary data.</text>
</comment>
<comment type="cofactor">
    <cofactor evidence="1 14">
        <name>heme</name>
        <dbReference type="ChEBI" id="CHEBI:30413"/>
    </cofactor>
</comment>
<proteinExistence type="inferred from homology"/>
<evidence type="ECO:0000313" key="16">
    <source>
        <dbReference type="EMBL" id="KAF2891454.1"/>
    </source>
</evidence>
<evidence type="ECO:0000256" key="5">
    <source>
        <dbReference type="ARBA" id="ARBA00010617"/>
    </source>
</evidence>
<dbReference type="Gene3D" id="1.10.630.10">
    <property type="entry name" value="Cytochrome P450"/>
    <property type="match status" value="1"/>
</dbReference>
<protein>
    <recommendedName>
        <fullName evidence="18">Cytochrome P450</fullName>
    </recommendedName>
</protein>
<dbReference type="InterPro" id="IPR017972">
    <property type="entry name" value="Cyt_P450_CS"/>
</dbReference>
<keyword evidence="12 15" id="KW-0503">Monooxygenase</keyword>
<evidence type="ECO:0000256" key="4">
    <source>
        <dbReference type="ARBA" id="ARBA00004406"/>
    </source>
</evidence>
<dbReference type="InterPro" id="IPR050476">
    <property type="entry name" value="Insect_CytP450_Detox"/>
</dbReference>
<keyword evidence="7 14" id="KW-0479">Metal-binding</keyword>
<dbReference type="SUPFAM" id="SSF48264">
    <property type="entry name" value="Cytochrome P450"/>
    <property type="match status" value="1"/>
</dbReference>
<evidence type="ECO:0000256" key="1">
    <source>
        <dbReference type="ARBA" id="ARBA00001971"/>
    </source>
</evidence>
<organism evidence="16 17">
    <name type="scientific">Ignelater luminosus</name>
    <name type="common">Cucubano</name>
    <name type="synonym">Pyrophorus luminosus</name>
    <dbReference type="NCBI Taxonomy" id="2038154"/>
    <lineage>
        <taxon>Eukaryota</taxon>
        <taxon>Metazoa</taxon>
        <taxon>Ecdysozoa</taxon>
        <taxon>Arthropoda</taxon>
        <taxon>Hexapoda</taxon>
        <taxon>Insecta</taxon>
        <taxon>Pterygota</taxon>
        <taxon>Neoptera</taxon>
        <taxon>Endopterygota</taxon>
        <taxon>Coleoptera</taxon>
        <taxon>Polyphaga</taxon>
        <taxon>Elateriformia</taxon>
        <taxon>Elateroidea</taxon>
        <taxon>Elateridae</taxon>
        <taxon>Agrypninae</taxon>
        <taxon>Pyrophorini</taxon>
        <taxon>Ignelater</taxon>
    </lineage>
</organism>
<evidence type="ECO:0000256" key="11">
    <source>
        <dbReference type="ARBA" id="ARBA00023004"/>
    </source>
</evidence>
<dbReference type="EMBL" id="VTPC01031481">
    <property type="protein sequence ID" value="KAF2891454.1"/>
    <property type="molecule type" value="Genomic_DNA"/>
</dbReference>
<evidence type="ECO:0000256" key="7">
    <source>
        <dbReference type="ARBA" id="ARBA00022723"/>
    </source>
</evidence>
<sequence length="149" mass="17228">TLRKYPPLMVMTRECTEETKFVVPDNPDQEFKIEKGCHIVISVLGMHHDPQYYPDPDTFDPDRFTKNAKHALPKNCFFGFGDGPRICLGQRFANMQIKLGIISIVRNFEIRVNYKTKVPVEMVPESFVLAARGGLWLNFYKRNNETTSN</sequence>
<evidence type="ECO:0000256" key="10">
    <source>
        <dbReference type="ARBA" id="ARBA00023002"/>
    </source>
</evidence>
<dbReference type="InterPro" id="IPR001128">
    <property type="entry name" value="Cyt_P450"/>
</dbReference>
<evidence type="ECO:0008006" key="18">
    <source>
        <dbReference type="Google" id="ProtNLM"/>
    </source>
</evidence>
<feature type="non-terminal residue" evidence="16">
    <location>
        <position position="1"/>
    </location>
</feature>
<comment type="function">
    <text evidence="2">May be involved in the metabolism of insect hormones and in the breakdown of synthetic insecticides.</text>
</comment>
<evidence type="ECO:0000256" key="15">
    <source>
        <dbReference type="RuleBase" id="RU000461"/>
    </source>
</evidence>
<evidence type="ECO:0000256" key="13">
    <source>
        <dbReference type="ARBA" id="ARBA00023136"/>
    </source>
</evidence>
<evidence type="ECO:0000256" key="3">
    <source>
        <dbReference type="ARBA" id="ARBA00004174"/>
    </source>
</evidence>
<evidence type="ECO:0000256" key="14">
    <source>
        <dbReference type="PIRSR" id="PIRSR602401-1"/>
    </source>
</evidence>
<dbReference type="PANTHER" id="PTHR24292:SF84">
    <property type="entry name" value="CYTOCHROME P450 28A5-RELATED"/>
    <property type="match status" value="1"/>
</dbReference>
<dbReference type="OrthoDB" id="8185424at2759"/>
<dbReference type="Proteomes" id="UP000801492">
    <property type="component" value="Unassembled WGS sequence"/>
</dbReference>